<keyword evidence="6" id="KW-1185">Reference proteome</keyword>
<evidence type="ECO:0000259" key="2">
    <source>
        <dbReference type="Pfam" id="PF13456"/>
    </source>
</evidence>
<dbReference type="InterPro" id="IPR025558">
    <property type="entry name" value="DUF4283"/>
</dbReference>
<dbReference type="InterPro" id="IPR026960">
    <property type="entry name" value="RVT-Znf"/>
</dbReference>
<dbReference type="InterPro" id="IPR036691">
    <property type="entry name" value="Endo/exonu/phosph_ase_sf"/>
</dbReference>
<dbReference type="CDD" id="cd06222">
    <property type="entry name" value="RNase_H_like"/>
    <property type="match status" value="1"/>
</dbReference>
<dbReference type="InterPro" id="IPR012337">
    <property type="entry name" value="RNaseH-like_sf"/>
</dbReference>
<dbReference type="GO" id="GO:0004523">
    <property type="term" value="F:RNA-DNA hybrid ribonuclease activity"/>
    <property type="evidence" value="ECO:0007669"/>
    <property type="project" value="InterPro"/>
</dbReference>
<dbReference type="Gene3D" id="3.60.10.10">
    <property type="entry name" value="Endonuclease/exonuclease/phosphatase"/>
    <property type="match status" value="1"/>
</dbReference>
<evidence type="ECO:0000259" key="1">
    <source>
        <dbReference type="Pfam" id="PF03372"/>
    </source>
</evidence>
<dbReference type="GO" id="GO:0003676">
    <property type="term" value="F:nucleic acid binding"/>
    <property type="evidence" value="ECO:0007669"/>
    <property type="project" value="InterPro"/>
</dbReference>
<evidence type="ECO:0000259" key="3">
    <source>
        <dbReference type="Pfam" id="PF13966"/>
    </source>
</evidence>
<dbReference type="InterPro" id="IPR005135">
    <property type="entry name" value="Endo/exonuclease/phosphatase"/>
</dbReference>
<dbReference type="PANTHER" id="PTHR33710">
    <property type="entry name" value="BNAC02G09200D PROTEIN"/>
    <property type="match status" value="1"/>
</dbReference>
<gene>
    <name evidence="5" type="ORF">CCAM_LOCUS42218</name>
</gene>
<dbReference type="SUPFAM" id="SSF53098">
    <property type="entry name" value="Ribonuclease H-like"/>
    <property type="match status" value="1"/>
</dbReference>
<protein>
    <recommendedName>
        <fullName evidence="7">RNase H type-1 domain-containing protein</fullName>
    </recommendedName>
</protein>
<sequence>MEGGVVDRLNIGVAQLDLDEEQEGLSFLPDGGAPPAEINLHTSTIVGRFLTDMVIKFDIMQRVMAAAWKPALGVRIVQKDDNLYLFHFFHMKDATRIIEEGPWSFDNATLVMKLLSPGEVVEAKDLNMVQMWVQIYDLPDGYTSLEILEAVELEPEEYPFDASLRAGGRKKDTSYGLQWLRFDNPSLGEGGGFWVPGPPRAMSIISWNCRGLGNLRTVQEVAELVFAKKLDFVFLMETKGARDKAEVLRVKIGFEGLFAVDSVGASGGLALLWRSNRSVNLISYLRFHVDVMVSLKGALPWRLTGFYGNPRRDLRQTSWDLLRSLKVRSSLPWVVIGDFNAVCASSEKRGGQPQPLSLISAFNSTLAECRLFDLGMQGYPFTWEPGRGTENWVEERLDRAVSTCEWCVLHPHACVINHPMRTSDHSALFLCLTKPCTQRRMKQFRFENAWLRDDGYKDVIKEAWNSSSTLSLHDRLGYCGKKLMASGVIRCINLSIMAAQELVKAGVRRRIGNGVETMAWGTPWLLDRDNPFLHTVLASPSANLPVQMIPCCPRRKDNWFWIGSENGLYSVKSGYRRIMGEATQTPGFSQWSRLWRIPVAPKVKVCVWRALRGILPTVSALNSKGLEIDNCCSICGQLSETVDHLFLRCPFAEYVWERSSFRVANRSAASSFSNWVQLVFQTATSSELIHIVWTIWMIWKCRNAAVWEQRVPTPEVTVRMVLNFSKGWENNHREDPPTLTPSAERVFPPEAAHCFFDAALFHASGLVGACGVIFSSSKEFQAAFARRLWCPQDPLLAEAVACRETLSWLKSLGVQVAVIFSDCFRVVEAINDSGVSDCASYFGSLIDDCKALMASFESVLVSHVRRSLNVVAHTLARRVETQTGDWDFAPPDFLMSLLN</sequence>
<feature type="domain" description="Reverse transcriptase zinc-binding" evidence="3">
    <location>
        <begin position="569"/>
        <end position="656"/>
    </location>
</feature>
<dbReference type="InterPro" id="IPR002156">
    <property type="entry name" value="RNaseH_domain"/>
</dbReference>
<dbReference type="Pfam" id="PF14111">
    <property type="entry name" value="DUF4283"/>
    <property type="match status" value="1"/>
</dbReference>
<dbReference type="Pfam" id="PF03372">
    <property type="entry name" value="Exo_endo_phos"/>
    <property type="match status" value="1"/>
</dbReference>
<reference evidence="5 6" key="1">
    <citation type="submission" date="2018-04" db="EMBL/GenBank/DDBJ databases">
        <authorList>
            <person name="Vogel A."/>
        </authorList>
    </citation>
    <scope>NUCLEOTIDE SEQUENCE [LARGE SCALE GENOMIC DNA]</scope>
</reference>
<dbReference type="InterPro" id="IPR044730">
    <property type="entry name" value="RNase_H-like_dom_plant"/>
</dbReference>
<dbReference type="Proteomes" id="UP000595140">
    <property type="component" value="Unassembled WGS sequence"/>
</dbReference>
<dbReference type="EMBL" id="OOIL02006696">
    <property type="protein sequence ID" value="VFR00443.1"/>
    <property type="molecule type" value="Genomic_DNA"/>
</dbReference>
<accession>A0A484NGL5</accession>
<feature type="domain" description="DUF4283" evidence="4">
    <location>
        <begin position="39"/>
        <end position="120"/>
    </location>
</feature>
<dbReference type="InterPro" id="IPR036397">
    <property type="entry name" value="RNaseH_sf"/>
</dbReference>
<evidence type="ECO:0000259" key="4">
    <source>
        <dbReference type="Pfam" id="PF14111"/>
    </source>
</evidence>
<feature type="domain" description="RNase H type-1" evidence="2">
    <location>
        <begin position="756"/>
        <end position="878"/>
    </location>
</feature>
<evidence type="ECO:0008006" key="7">
    <source>
        <dbReference type="Google" id="ProtNLM"/>
    </source>
</evidence>
<proteinExistence type="predicted"/>
<name>A0A484NGL5_9ASTE</name>
<dbReference type="PANTHER" id="PTHR33710:SF62">
    <property type="entry name" value="DUF4283 DOMAIN PROTEIN"/>
    <property type="match status" value="1"/>
</dbReference>
<dbReference type="Pfam" id="PF13966">
    <property type="entry name" value="zf-RVT"/>
    <property type="match status" value="1"/>
</dbReference>
<dbReference type="Gene3D" id="3.30.420.10">
    <property type="entry name" value="Ribonuclease H-like superfamily/Ribonuclease H"/>
    <property type="match status" value="1"/>
</dbReference>
<dbReference type="SUPFAM" id="SSF56219">
    <property type="entry name" value="DNase I-like"/>
    <property type="match status" value="1"/>
</dbReference>
<organism evidence="5 6">
    <name type="scientific">Cuscuta campestris</name>
    <dbReference type="NCBI Taxonomy" id="132261"/>
    <lineage>
        <taxon>Eukaryota</taxon>
        <taxon>Viridiplantae</taxon>
        <taxon>Streptophyta</taxon>
        <taxon>Embryophyta</taxon>
        <taxon>Tracheophyta</taxon>
        <taxon>Spermatophyta</taxon>
        <taxon>Magnoliopsida</taxon>
        <taxon>eudicotyledons</taxon>
        <taxon>Gunneridae</taxon>
        <taxon>Pentapetalae</taxon>
        <taxon>asterids</taxon>
        <taxon>lamiids</taxon>
        <taxon>Solanales</taxon>
        <taxon>Convolvulaceae</taxon>
        <taxon>Cuscuteae</taxon>
        <taxon>Cuscuta</taxon>
        <taxon>Cuscuta subgen. Grammica</taxon>
        <taxon>Cuscuta sect. Cleistogrammica</taxon>
    </lineage>
</organism>
<dbReference type="Pfam" id="PF13456">
    <property type="entry name" value="RVT_3"/>
    <property type="match status" value="1"/>
</dbReference>
<evidence type="ECO:0000313" key="6">
    <source>
        <dbReference type="Proteomes" id="UP000595140"/>
    </source>
</evidence>
<dbReference type="OrthoDB" id="1001388at2759"/>
<dbReference type="AlphaFoldDB" id="A0A484NGL5"/>
<feature type="domain" description="Endonuclease/exonuclease/phosphatase" evidence="1">
    <location>
        <begin position="205"/>
        <end position="425"/>
    </location>
</feature>
<evidence type="ECO:0000313" key="5">
    <source>
        <dbReference type="EMBL" id="VFR00443.1"/>
    </source>
</evidence>